<keyword evidence="6" id="KW-1015">Disulfide bond</keyword>
<name>A0AAD8RZ24_LOLMU</name>
<reference evidence="11" key="1">
    <citation type="submission" date="2023-07" db="EMBL/GenBank/DDBJ databases">
        <title>A chromosome-level genome assembly of Lolium multiflorum.</title>
        <authorList>
            <person name="Chen Y."/>
            <person name="Copetti D."/>
            <person name="Kolliker R."/>
            <person name="Studer B."/>
        </authorList>
    </citation>
    <scope>NUCLEOTIDE SEQUENCE</scope>
    <source>
        <strain evidence="11">02402/16</strain>
        <tissue evidence="11">Leaf</tissue>
    </source>
</reference>
<dbReference type="Proteomes" id="UP001231189">
    <property type="component" value="Unassembled WGS sequence"/>
</dbReference>
<evidence type="ECO:0000313" key="11">
    <source>
        <dbReference type="EMBL" id="KAK1642629.1"/>
    </source>
</evidence>
<evidence type="ECO:0000256" key="5">
    <source>
        <dbReference type="ARBA" id="ARBA00023136"/>
    </source>
</evidence>
<comment type="subcellular location">
    <subcellularLocation>
        <location evidence="1">Cell membrane</location>
        <topology evidence="1">Lipid-anchor</topology>
        <topology evidence="1">GPI-anchor</topology>
    </subcellularLocation>
</comment>
<keyword evidence="13" id="KW-1185">Reference proteome</keyword>
<dbReference type="AlphaFoldDB" id="A0AAD8RZ24"/>
<sequence length="374" mass="37140">MATPALNCIFCILLLSTSSSTSGHVAEASCRSRSRRELLGATTVRDVFAPVTNPVTVPATNPASNPGVVTVPSTTPGFTTTPNFPPLYPEPSTMPDPSMTTPAPFTNPVSAPITNPATTPTAVPGTSPVTNPATYPYPPQGGGVGAVPTTPVYPAPATTVPIGATPTFPAPATTVPTGAAPTTMAGVGTWCVAKTGVMEAALQAGMDYACGMGGADCSALQPMGSCYNPNTMQAHASYAFNSYFQRNPSPTSCDFGGAGMLVATNPSSGACMYQTSSGSGSTGTPAVTGTPGFGSAGMTPGYSTGPTTGTGPAIGGGSGSTVLNANNNPGGTSMYGPDNPTGFSGASSGAASLSFNCVLSLIWIFTIAYVKEKV</sequence>
<organism evidence="11 13">
    <name type="scientific">Lolium multiflorum</name>
    <name type="common">Italian ryegrass</name>
    <name type="synonym">Lolium perenne subsp. multiflorum</name>
    <dbReference type="NCBI Taxonomy" id="4521"/>
    <lineage>
        <taxon>Eukaryota</taxon>
        <taxon>Viridiplantae</taxon>
        <taxon>Streptophyta</taxon>
        <taxon>Embryophyta</taxon>
        <taxon>Tracheophyta</taxon>
        <taxon>Spermatophyta</taxon>
        <taxon>Magnoliopsida</taxon>
        <taxon>Liliopsida</taxon>
        <taxon>Poales</taxon>
        <taxon>Poaceae</taxon>
        <taxon>BOP clade</taxon>
        <taxon>Pooideae</taxon>
        <taxon>Poodae</taxon>
        <taxon>Poeae</taxon>
        <taxon>Poeae Chloroplast Group 2 (Poeae type)</taxon>
        <taxon>Loliodinae</taxon>
        <taxon>Loliinae</taxon>
        <taxon>Lolium</taxon>
    </lineage>
</organism>
<dbReference type="PANTHER" id="PTHR31044">
    <property type="entry name" value="BETA-1,3 GLUCANASE"/>
    <property type="match status" value="1"/>
</dbReference>
<dbReference type="EMBL" id="JAUUTY010000004">
    <property type="protein sequence ID" value="KAK1642629.1"/>
    <property type="molecule type" value="Genomic_DNA"/>
</dbReference>
<feature type="region of interest" description="Disordered" evidence="8">
    <location>
        <begin position="304"/>
        <end position="336"/>
    </location>
</feature>
<keyword evidence="4 9" id="KW-0732">Signal</keyword>
<evidence type="ECO:0000256" key="9">
    <source>
        <dbReference type="SAM" id="SignalP"/>
    </source>
</evidence>
<feature type="compositionally biased region" description="Low complexity" evidence="8">
    <location>
        <begin position="113"/>
        <end position="130"/>
    </location>
</feature>
<evidence type="ECO:0000313" key="13">
    <source>
        <dbReference type="Proteomes" id="UP001231189"/>
    </source>
</evidence>
<evidence type="ECO:0000256" key="4">
    <source>
        <dbReference type="ARBA" id="ARBA00022729"/>
    </source>
</evidence>
<dbReference type="EMBL" id="JAUUTY010000004">
    <property type="protein sequence ID" value="KAK1642635.1"/>
    <property type="molecule type" value="Genomic_DNA"/>
</dbReference>
<dbReference type="InterPro" id="IPR012946">
    <property type="entry name" value="X8"/>
</dbReference>
<proteinExistence type="predicted"/>
<dbReference type="GO" id="GO:0009506">
    <property type="term" value="C:plasmodesma"/>
    <property type="evidence" value="ECO:0007669"/>
    <property type="project" value="UniProtKB-ARBA"/>
</dbReference>
<evidence type="ECO:0000256" key="1">
    <source>
        <dbReference type="ARBA" id="ARBA00004609"/>
    </source>
</evidence>
<dbReference type="Pfam" id="PF07983">
    <property type="entry name" value="X8"/>
    <property type="match status" value="1"/>
</dbReference>
<feature type="domain" description="X8" evidence="10">
    <location>
        <begin position="189"/>
        <end position="273"/>
    </location>
</feature>
<feature type="compositionally biased region" description="Polar residues" evidence="8">
    <location>
        <begin position="322"/>
        <end position="331"/>
    </location>
</feature>
<dbReference type="InterPro" id="IPR044788">
    <property type="entry name" value="X8_dom_prot"/>
</dbReference>
<keyword evidence="3" id="KW-0449">Lipoprotein</keyword>
<comment type="caution">
    <text evidence="11">The sequence shown here is derived from an EMBL/GenBank/DDBJ whole genome shotgun (WGS) entry which is preliminary data.</text>
</comment>
<keyword evidence="3" id="KW-0336">GPI-anchor</keyword>
<dbReference type="FunFam" id="1.20.58.1040:FF:000001">
    <property type="entry name" value="Glucan endo-1,3-beta-glucosidase 4"/>
    <property type="match status" value="1"/>
</dbReference>
<dbReference type="GO" id="GO:0005886">
    <property type="term" value="C:plasma membrane"/>
    <property type="evidence" value="ECO:0007669"/>
    <property type="project" value="UniProtKB-SubCell"/>
</dbReference>
<dbReference type="PANTHER" id="PTHR31044:SF49">
    <property type="entry name" value="EXPRESSED PROTEIN"/>
    <property type="match status" value="1"/>
</dbReference>
<dbReference type="GO" id="GO:0098552">
    <property type="term" value="C:side of membrane"/>
    <property type="evidence" value="ECO:0007669"/>
    <property type="project" value="UniProtKB-KW"/>
</dbReference>
<evidence type="ECO:0000259" key="10">
    <source>
        <dbReference type="SMART" id="SM00768"/>
    </source>
</evidence>
<gene>
    <name evidence="11" type="ORF">QYE76_060434</name>
    <name evidence="12" type="ORF">QYE76_060440</name>
</gene>
<evidence type="ECO:0000256" key="7">
    <source>
        <dbReference type="ARBA" id="ARBA00023180"/>
    </source>
</evidence>
<evidence type="ECO:0000313" key="12">
    <source>
        <dbReference type="EMBL" id="KAK1642635.1"/>
    </source>
</evidence>
<keyword evidence="5" id="KW-0472">Membrane</keyword>
<feature type="region of interest" description="Disordered" evidence="8">
    <location>
        <begin position="113"/>
        <end position="142"/>
    </location>
</feature>
<feature type="signal peptide" evidence="9">
    <location>
        <begin position="1"/>
        <end position="23"/>
    </location>
</feature>
<keyword evidence="7" id="KW-0325">Glycoprotein</keyword>
<evidence type="ECO:0000256" key="2">
    <source>
        <dbReference type="ARBA" id="ARBA00022475"/>
    </source>
</evidence>
<protein>
    <recommendedName>
        <fullName evidence="10">X8 domain-containing protein</fullName>
    </recommendedName>
</protein>
<evidence type="ECO:0000256" key="6">
    <source>
        <dbReference type="ARBA" id="ARBA00023157"/>
    </source>
</evidence>
<accession>A0AAD8RZ24</accession>
<evidence type="ECO:0000256" key="8">
    <source>
        <dbReference type="SAM" id="MobiDB-lite"/>
    </source>
</evidence>
<keyword evidence="2" id="KW-1003">Cell membrane</keyword>
<feature type="chain" id="PRO_5042442349" description="X8 domain-containing protein" evidence="9">
    <location>
        <begin position="24"/>
        <end position="374"/>
    </location>
</feature>
<dbReference type="Gene3D" id="1.20.58.1040">
    <property type="match status" value="1"/>
</dbReference>
<dbReference type="SMART" id="SM00768">
    <property type="entry name" value="X8"/>
    <property type="match status" value="1"/>
</dbReference>
<evidence type="ECO:0000256" key="3">
    <source>
        <dbReference type="ARBA" id="ARBA00022622"/>
    </source>
</evidence>